<evidence type="ECO:0000313" key="3">
    <source>
        <dbReference type="Proteomes" id="UP000646827"/>
    </source>
</evidence>
<name>A0A8H7RLL8_9FUNG</name>
<dbReference type="Proteomes" id="UP000646827">
    <property type="component" value="Unassembled WGS sequence"/>
</dbReference>
<sequence>MFKDWTDTIRCANWKQAANILEAIRIGHVSEPLGLSLYFHIATNKNNLPIYKCFRGTNSVEGGINQNVIHNFTSFNDGPQLTDAILIDYILRYNTKNYFHFEIVMQQYYNTCPKHYGKKSKQGEQGEQGEQSEQSELVI</sequence>
<keyword evidence="3" id="KW-1185">Reference proteome</keyword>
<dbReference type="EMBL" id="JAEPRB010000700">
    <property type="protein sequence ID" value="KAG2213214.1"/>
    <property type="molecule type" value="Genomic_DNA"/>
</dbReference>
<comment type="caution">
    <text evidence="2">The sequence shown here is derived from an EMBL/GenBank/DDBJ whole genome shotgun (WGS) entry which is preliminary data.</text>
</comment>
<feature type="region of interest" description="Disordered" evidence="1">
    <location>
        <begin position="116"/>
        <end position="139"/>
    </location>
</feature>
<reference evidence="2 3" key="1">
    <citation type="submission" date="2020-12" db="EMBL/GenBank/DDBJ databases">
        <title>Metabolic potential, ecology and presence of endohyphal bacteria is reflected in genomic diversity of Mucoromycotina.</title>
        <authorList>
            <person name="Muszewska A."/>
            <person name="Okrasinska A."/>
            <person name="Steczkiewicz K."/>
            <person name="Drgas O."/>
            <person name="Orlowska M."/>
            <person name="Perlinska-Lenart U."/>
            <person name="Aleksandrzak-Piekarczyk T."/>
            <person name="Szatraj K."/>
            <person name="Zielenkiewicz U."/>
            <person name="Pilsyk S."/>
            <person name="Malc E."/>
            <person name="Mieczkowski P."/>
            <person name="Kruszewska J.S."/>
            <person name="Biernat P."/>
            <person name="Pawlowska J."/>
        </authorList>
    </citation>
    <scope>NUCLEOTIDE SEQUENCE [LARGE SCALE GENOMIC DNA]</scope>
    <source>
        <strain evidence="2 3">CBS 142.35</strain>
    </source>
</reference>
<proteinExistence type="predicted"/>
<feature type="compositionally biased region" description="Low complexity" evidence="1">
    <location>
        <begin position="123"/>
        <end position="139"/>
    </location>
</feature>
<organism evidence="2 3">
    <name type="scientific">Circinella minor</name>
    <dbReference type="NCBI Taxonomy" id="1195481"/>
    <lineage>
        <taxon>Eukaryota</taxon>
        <taxon>Fungi</taxon>
        <taxon>Fungi incertae sedis</taxon>
        <taxon>Mucoromycota</taxon>
        <taxon>Mucoromycotina</taxon>
        <taxon>Mucoromycetes</taxon>
        <taxon>Mucorales</taxon>
        <taxon>Lichtheimiaceae</taxon>
        <taxon>Circinella</taxon>
    </lineage>
</organism>
<evidence type="ECO:0000313" key="2">
    <source>
        <dbReference type="EMBL" id="KAG2213214.1"/>
    </source>
</evidence>
<dbReference type="AlphaFoldDB" id="A0A8H7RLL8"/>
<protein>
    <submittedName>
        <fullName evidence="2">Uncharacterized protein</fullName>
    </submittedName>
</protein>
<accession>A0A8H7RLL8</accession>
<gene>
    <name evidence="2" type="ORF">INT45_005518</name>
</gene>
<evidence type="ECO:0000256" key="1">
    <source>
        <dbReference type="SAM" id="MobiDB-lite"/>
    </source>
</evidence>
<dbReference type="OrthoDB" id="1920326at2759"/>